<protein>
    <submittedName>
        <fullName evidence="5">4Fe-4S dicluster domain-containing protein</fullName>
    </submittedName>
</protein>
<dbReference type="EMBL" id="FQUW01000034">
    <property type="protein sequence ID" value="SHF50243.1"/>
    <property type="molecule type" value="Genomic_DNA"/>
</dbReference>
<dbReference type="GO" id="GO:0046872">
    <property type="term" value="F:metal ion binding"/>
    <property type="evidence" value="ECO:0007669"/>
    <property type="project" value="UniProtKB-KW"/>
</dbReference>
<proteinExistence type="predicted"/>
<dbReference type="Gene3D" id="1.10.1060.10">
    <property type="entry name" value="Alpha-helical ferredoxin"/>
    <property type="match status" value="1"/>
</dbReference>
<keyword evidence="2" id="KW-0408">Iron</keyword>
<dbReference type="RefSeq" id="WP_073166667.1">
    <property type="nucleotide sequence ID" value="NZ_FQUW01000034.1"/>
</dbReference>
<evidence type="ECO:0000313" key="6">
    <source>
        <dbReference type="Proteomes" id="UP000184196"/>
    </source>
</evidence>
<gene>
    <name evidence="5" type="ORF">SAMN02745218_02431</name>
</gene>
<dbReference type="PROSITE" id="PS51379">
    <property type="entry name" value="4FE4S_FER_2"/>
    <property type="match status" value="2"/>
</dbReference>
<dbReference type="InterPro" id="IPR017896">
    <property type="entry name" value="4Fe4S_Fe-S-bd"/>
</dbReference>
<evidence type="ECO:0000256" key="2">
    <source>
        <dbReference type="ARBA" id="ARBA00023004"/>
    </source>
</evidence>
<dbReference type="InterPro" id="IPR017900">
    <property type="entry name" value="4Fe4S_Fe_S_CS"/>
</dbReference>
<evidence type="ECO:0000313" key="5">
    <source>
        <dbReference type="EMBL" id="SHF50243.1"/>
    </source>
</evidence>
<name>A0A1M5C669_9FIRM</name>
<keyword evidence="6" id="KW-1185">Reference proteome</keyword>
<dbReference type="PANTHER" id="PTHR40447">
    <property type="entry name" value="ANAEROBIC SULFITE REDUCTASE SUBUNIT A"/>
    <property type="match status" value="1"/>
</dbReference>
<evidence type="ECO:0000259" key="4">
    <source>
        <dbReference type="PROSITE" id="PS51379"/>
    </source>
</evidence>
<dbReference type="AlphaFoldDB" id="A0A1M5C669"/>
<dbReference type="PROSITE" id="PS00198">
    <property type="entry name" value="4FE4S_FER_1"/>
    <property type="match status" value="2"/>
</dbReference>
<dbReference type="OrthoDB" id="9796486at2"/>
<organism evidence="5 6">
    <name type="scientific">Desulfofundulus australicus DSM 11792</name>
    <dbReference type="NCBI Taxonomy" id="1121425"/>
    <lineage>
        <taxon>Bacteria</taxon>
        <taxon>Bacillati</taxon>
        <taxon>Bacillota</taxon>
        <taxon>Clostridia</taxon>
        <taxon>Eubacteriales</taxon>
        <taxon>Peptococcaceae</taxon>
        <taxon>Desulfofundulus</taxon>
    </lineage>
</organism>
<dbReference type="PANTHER" id="PTHR40447:SF1">
    <property type="entry name" value="ANAEROBIC SULFITE REDUCTASE SUBUNIT A"/>
    <property type="match status" value="1"/>
</dbReference>
<dbReference type="InterPro" id="IPR009051">
    <property type="entry name" value="Helical_ferredxn"/>
</dbReference>
<keyword evidence="3" id="KW-0411">Iron-sulfur</keyword>
<feature type="domain" description="4Fe-4S ferredoxin-type" evidence="4">
    <location>
        <begin position="307"/>
        <end position="338"/>
    </location>
</feature>
<sequence>MNAYIITRDNLRTWIDALIRDYTLVAPVREEEKVSLFKPVGSFTEIDLNYTNSTISPKGWLFPQTEEMFFFFTSDNQINLEDACKPGTTILFGLRPCDVKGIIALDPVFNGTYQDCYYQMRRQNTILVCLCCTRVERHCFCNSMGGGPTNGEGADLLLTEMEDGYGIEVLTSRGEELVNKYHQLFAVDGDNRVSKTRDEMGKKLASQFSRKVDISGIKEFLDQHFELPYWNELAQRCLGCGICTFICPTCHCFDIFDQSPDGESGVRSRCWDSCMFSHFTRMAGGHNPRPTKKERIRNRFLHKLKYHRDRYNLDGCVGCGRCINKCPVNIDIRQIIADLQEVARYDQLPLS</sequence>
<feature type="domain" description="4Fe-4S ferredoxin-type" evidence="4">
    <location>
        <begin position="226"/>
        <end position="258"/>
    </location>
</feature>
<dbReference type="GO" id="GO:0051536">
    <property type="term" value="F:iron-sulfur cluster binding"/>
    <property type="evidence" value="ECO:0007669"/>
    <property type="project" value="UniProtKB-KW"/>
</dbReference>
<accession>A0A1M5C669</accession>
<keyword evidence="1" id="KW-0479">Metal-binding</keyword>
<reference evidence="6" key="1">
    <citation type="submission" date="2016-11" db="EMBL/GenBank/DDBJ databases">
        <authorList>
            <person name="Varghese N."/>
            <person name="Submissions S."/>
        </authorList>
    </citation>
    <scope>NUCLEOTIDE SEQUENCE [LARGE SCALE GENOMIC DNA]</scope>
    <source>
        <strain evidence="6">DSM 11792</strain>
    </source>
</reference>
<evidence type="ECO:0000256" key="3">
    <source>
        <dbReference type="ARBA" id="ARBA00023014"/>
    </source>
</evidence>
<dbReference type="Proteomes" id="UP000184196">
    <property type="component" value="Unassembled WGS sequence"/>
</dbReference>
<evidence type="ECO:0000256" key="1">
    <source>
        <dbReference type="ARBA" id="ARBA00022723"/>
    </source>
</evidence>
<dbReference type="SUPFAM" id="SSF46548">
    <property type="entry name" value="alpha-helical ferredoxin"/>
    <property type="match status" value="1"/>
</dbReference>
<dbReference type="Pfam" id="PF17179">
    <property type="entry name" value="Fer4_22"/>
    <property type="match status" value="1"/>
</dbReference>